<keyword evidence="2" id="KW-0472">Membrane</keyword>
<keyword evidence="2" id="KW-0812">Transmembrane</keyword>
<accession>A0A1Y1VLG1</accession>
<evidence type="ECO:0000256" key="2">
    <source>
        <dbReference type="SAM" id="Phobius"/>
    </source>
</evidence>
<name>A0A1Y1VLG1_9FUNG</name>
<comment type="caution">
    <text evidence="4">The sequence shown here is derived from an EMBL/GenBank/DDBJ whole genome shotgun (WGS) entry which is preliminary data.</text>
</comment>
<feature type="chain" id="PRO_5012779115" evidence="3">
    <location>
        <begin position="20"/>
        <end position="386"/>
    </location>
</feature>
<reference evidence="4 5" key="1">
    <citation type="submission" date="2016-08" db="EMBL/GenBank/DDBJ databases">
        <title>Genomes of anaerobic fungi encode conserved fungal cellulosomes for biomass hydrolysis.</title>
        <authorList>
            <consortium name="DOE Joint Genome Institute"/>
            <person name="Haitjema C.H."/>
            <person name="Gilmore S.P."/>
            <person name="Henske J.K."/>
            <person name="Solomon K.V."/>
            <person name="De Groot R."/>
            <person name="Kuo A."/>
            <person name="Mondo S.J."/>
            <person name="Salamov A.A."/>
            <person name="Labutti K."/>
            <person name="Zhao Z."/>
            <person name="Chiniquy J."/>
            <person name="Barry K."/>
            <person name="Brewer H.M."/>
            <person name="Purvine S.O."/>
            <person name="Wright A.T."/>
            <person name="Boxma B."/>
            <person name="Van Alen T."/>
            <person name="Hackstein J.H."/>
            <person name="Baker S.E."/>
            <person name="Grigoriev I.V."/>
            <person name="O'Malley M.A."/>
        </authorList>
    </citation>
    <scope>NUCLEOTIDE SEQUENCE [LARGE SCALE GENOMIC DNA]</scope>
    <source>
        <strain evidence="5">finn</strain>
    </source>
</reference>
<gene>
    <name evidence="4" type="ORF">BCR36DRAFT_366445</name>
</gene>
<evidence type="ECO:0000256" key="1">
    <source>
        <dbReference type="SAM" id="Coils"/>
    </source>
</evidence>
<dbReference type="AlphaFoldDB" id="A0A1Y1VLG1"/>
<dbReference type="OrthoDB" id="10534336at2759"/>
<evidence type="ECO:0000256" key="3">
    <source>
        <dbReference type="SAM" id="SignalP"/>
    </source>
</evidence>
<feature type="coiled-coil region" evidence="1">
    <location>
        <begin position="75"/>
        <end position="144"/>
    </location>
</feature>
<sequence length="386" mass="45365">MNIIKYFILLLVVITKIDCSPHNHLDIQLSLLILSAGDHNGNIVKDIDSNYLKINISKNENKNEMKDIVDIIPSLRKIRDEENDINEKNKKIEAKFKELYRKAEKIAYDRLGHTYEYSENPLLFNKYNEKLEDMRDEFNNNVEKYDIFRRLNSHRIGLINSENDLSVYSFYRNDDSIENNKENFIKAITKDGTFTPEYANRRISNHDVDKAFRDVASQCNKKSNCKKLFENNKNLTYSLIKDNTENKLYFIVSNDKYIHSFSLELDEDENYKMNDYKDSDDKISLADINKKIKGYGKKSEILFKNGKVTEGYIESNNISIIADCGIILMEKDDNTIYNSDIYIVPGNDNKLSFHLYTRNLHILILIFYVYTVIIIMLLLKKKPRDL</sequence>
<feature type="signal peptide" evidence="3">
    <location>
        <begin position="1"/>
        <end position="19"/>
    </location>
</feature>
<proteinExistence type="predicted"/>
<protein>
    <submittedName>
        <fullName evidence="4">Uncharacterized protein</fullName>
    </submittedName>
</protein>
<keyword evidence="1" id="KW-0175">Coiled coil</keyword>
<keyword evidence="3" id="KW-0732">Signal</keyword>
<dbReference type="Proteomes" id="UP000193719">
    <property type="component" value="Unassembled WGS sequence"/>
</dbReference>
<dbReference type="EMBL" id="MCFH01000003">
    <property type="protein sequence ID" value="ORX59262.1"/>
    <property type="molecule type" value="Genomic_DNA"/>
</dbReference>
<keyword evidence="5" id="KW-1185">Reference proteome</keyword>
<evidence type="ECO:0000313" key="4">
    <source>
        <dbReference type="EMBL" id="ORX59262.1"/>
    </source>
</evidence>
<feature type="transmembrane region" description="Helical" evidence="2">
    <location>
        <begin position="360"/>
        <end position="379"/>
    </location>
</feature>
<organism evidence="4 5">
    <name type="scientific">Piromyces finnis</name>
    <dbReference type="NCBI Taxonomy" id="1754191"/>
    <lineage>
        <taxon>Eukaryota</taxon>
        <taxon>Fungi</taxon>
        <taxon>Fungi incertae sedis</taxon>
        <taxon>Chytridiomycota</taxon>
        <taxon>Chytridiomycota incertae sedis</taxon>
        <taxon>Neocallimastigomycetes</taxon>
        <taxon>Neocallimastigales</taxon>
        <taxon>Neocallimastigaceae</taxon>
        <taxon>Piromyces</taxon>
    </lineage>
</organism>
<keyword evidence="2" id="KW-1133">Transmembrane helix</keyword>
<evidence type="ECO:0000313" key="5">
    <source>
        <dbReference type="Proteomes" id="UP000193719"/>
    </source>
</evidence>
<reference evidence="4 5" key="2">
    <citation type="submission" date="2016-08" db="EMBL/GenBank/DDBJ databases">
        <title>Pervasive Adenine N6-methylation of Active Genes in Fungi.</title>
        <authorList>
            <consortium name="DOE Joint Genome Institute"/>
            <person name="Mondo S.J."/>
            <person name="Dannebaum R.O."/>
            <person name="Kuo R.C."/>
            <person name="Labutti K."/>
            <person name="Haridas S."/>
            <person name="Kuo A."/>
            <person name="Salamov A."/>
            <person name="Ahrendt S.R."/>
            <person name="Lipzen A."/>
            <person name="Sullivan W."/>
            <person name="Andreopoulos W.B."/>
            <person name="Clum A."/>
            <person name="Lindquist E."/>
            <person name="Daum C."/>
            <person name="Ramamoorthy G.K."/>
            <person name="Gryganskyi A."/>
            <person name="Culley D."/>
            <person name="Magnuson J.K."/>
            <person name="James T.Y."/>
            <person name="O'Malley M.A."/>
            <person name="Stajich J.E."/>
            <person name="Spatafora J.W."/>
            <person name="Visel A."/>
            <person name="Grigoriev I.V."/>
        </authorList>
    </citation>
    <scope>NUCLEOTIDE SEQUENCE [LARGE SCALE GENOMIC DNA]</scope>
    <source>
        <strain evidence="5">finn</strain>
    </source>
</reference>